<evidence type="ECO:0000313" key="2">
    <source>
        <dbReference type="EMBL" id="KAG2177131.1"/>
    </source>
</evidence>
<dbReference type="InterPro" id="IPR037997">
    <property type="entry name" value="Dgk1-like"/>
</dbReference>
<comment type="caution">
    <text evidence="2">The sequence shown here is derived from an EMBL/GenBank/DDBJ whole genome shotgun (WGS) entry which is preliminary data.</text>
</comment>
<protein>
    <recommendedName>
        <fullName evidence="4">Dolichol kinase</fullName>
    </recommendedName>
</protein>
<evidence type="ECO:0000313" key="3">
    <source>
        <dbReference type="Proteomes" id="UP000654370"/>
    </source>
</evidence>
<gene>
    <name evidence="2" type="ORF">INT43_007787</name>
</gene>
<feature type="transmembrane region" description="Helical" evidence="1">
    <location>
        <begin position="139"/>
        <end position="160"/>
    </location>
</feature>
<keyword evidence="1" id="KW-0812">Transmembrane</keyword>
<proteinExistence type="predicted"/>
<dbReference type="PANTHER" id="PTHR31303:SF1">
    <property type="entry name" value="CTP-DEPENDENT DIACYLGLYCEROL KINASE 1"/>
    <property type="match status" value="1"/>
</dbReference>
<sequence length="200" mass="21767">MLVAQGIYESPTGRDISGLIIAYSISVSLLIVSELLQRCCNVSSSITRKIIHVGAGLCVLCVIGLFDHWQYAVIPHTSFIVVNAMIRRWRILKSMEPPNPMTLGDAFAAVIGERFGRRRHYAAIDTDTPPEGKTYEGSAACFVAIFVGVLFVGYICSVISWTDALISAVVGTFFEAVSPWGTDNLTVPLSVCSAIYAIRM</sequence>
<keyword evidence="3" id="KW-1185">Reference proteome</keyword>
<accession>A0A8H7PNE5</accession>
<name>A0A8H7PNE5_MORIS</name>
<dbReference type="EMBL" id="JAEPQZ010000009">
    <property type="protein sequence ID" value="KAG2177131.1"/>
    <property type="molecule type" value="Genomic_DNA"/>
</dbReference>
<dbReference type="AlphaFoldDB" id="A0A8H7PNE5"/>
<dbReference type="PANTHER" id="PTHR31303">
    <property type="entry name" value="CTP-DEPENDENT DIACYLGLYCEROL KINASE 1"/>
    <property type="match status" value="1"/>
</dbReference>
<reference evidence="2" key="1">
    <citation type="submission" date="2020-12" db="EMBL/GenBank/DDBJ databases">
        <title>Metabolic potential, ecology and presence of endohyphal bacteria is reflected in genomic diversity of Mucoromycotina.</title>
        <authorList>
            <person name="Muszewska A."/>
            <person name="Okrasinska A."/>
            <person name="Steczkiewicz K."/>
            <person name="Drgas O."/>
            <person name="Orlowska M."/>
            <person name="Perlinska-Lenart U."/>
            <person name="Aleksandrzak-Piekarczyk T."/>
            <person name="Szatraj K."/>
            <person name="Zielenkiewicz U."/>
            <person name="Pilsyk S."/>
            <person name="Malc E."/>
            <person name="Mieczkowski P."/>
            <person name="Kruszewska J.S."/>
            <person name="Biernat P."/>
            <person name="Pawlowska J."/>
        </authorList>
    </citation>
    <scope>NUCLEOTIDE SEQUENCE</scope>
    <source>
        <strain evidence="2">WA0000067209</strain>
    </source>
</reference>
<feature type="transmembrane region" description="Helical" evidence="1">
    <location>
        <begin position="16"/>
        <end position="37"/>
    </location>
</feature>
<dbReference type="GO" id="GO:0004143">
    <property type="term" value="F:ATP-dependent diacylglycerol kinase activity"/>
    <property type="evidence" value="ECO:0007669"/>
    <property type="project" value="InterPro"/>
</dbReference>
<evidence type="ECO:0008006" key="4">
    <source>
        <dbReference type="Google" id="ProtNLM"/>
    </source>
</evidence>
<dbReference type="Proteomes" id="UP000654370">
    <property type="component" value="Unassembled WGS sequence"/>
</dbReference>
<evidence type="ECO:0000256" key="1">
    <source>
        <dbReference type="SAM" id="Phobius"/>
    </source>
</evidence>
<organism evidence="2 3">
    <name type="scientific">Mortierella isabellina</name>
    <name type="common">Filamentous fungus</name>
    <name type="synonym">Umbelopsis isabellina</name>
    <dbReference type="NCBI Taxonomy" id="91625"/>
    <lineage>
        <taxon>Eukaryota</taxon>
        <taxon>Fungi</taxon>
        <taxon>Fungi incertae sedis</taxon>
        <taxon>Mucoromycota</taxon>
        <taxon>Mucoromycotina</taxon>
        <taxon>Umbelopsidomycetes</taxon>
        <taxon>Umbelopsidales</taxon>
        <taxon>Umbelopsidaceae</taxon>
        <taxon>Umbelopsis</taxon>
    </lineage>
</organism>
<feature type="transmembrane region" description="Helical" evidence="1">
    <location>
        <begin position="49"/>
        <end position="66"/>
    </location>
</feature>
<keyword evidence="1" id="KW-1133">Transmembrane helix</keyword>
<dbReference type="OrthoDB" id="377083at2759"/>
<keyword evidence="1" id="KW-0472">Membrane</keyword>